<accession>A0A921IIZ0</accession>
<dbReference type="AlphaFoldDB" id="A0A921IIZ0"/>
<proteinExistence type="predicted"/>
<evidence type="ECO:0000313" key="1">
    <source>
        <dbReference type="EMBL" id="HJG27649.1"/>
    </source>
</evidence>
<name>A0A921IIZ0_9FIRM</name>
<comment type="caution">
    <text evidence="1">The sequence shown here is derived from an EMBL/GenBank/DDBJ whole genome shotgun (WGS) entry which is preliminary data.</text>
</comment>
<gene>
    <name evidence="1" type="ORF">K8V20_03255</name>
</gene>
<reference evidence="1" key="2">
    <citation type="submission" date="2021-09" db="EMBL/GenBank/DDBJ databases">
        <authorList>
            <person name="Gilroy R."/>
        </authorList>
    </citation>
    <scope>NUCLEOTIDE SEQUENCE</scope>
    <source>
        <strain evidence="1">ChiBcec21-2208</strain>
    </source>
</reference>
<reference evidence="1" key="1">
    <citation type="journal article" date="2021" name="PeerJ">
        <title>Extensive microbial diversity within the chicken gut microbiome revealed by metagenomics and culture.</title>
        <authorList>
            <person name="Gilroy R."/>
            <person name="Ravi A."/>
            <person name="Getino M."/>
            <person name="Pursley I."/>
            <person name="Horton D.L."/>
            <person name="Alikhan N.F."/>
            <person name="Baker D."/>
            <person name="Gharbi K."/>
            <person name="Hall N."/>
            <person name="Watson M."/>
            <person name="Adriaenssens E.M."/>
            <person name="Foster-Nyarko E."/>
            <person name="Jarju S."/>
            <person name="Secka A."/>
            <person name="Antonio M."/>
            <person name="Oren A."/>
            <person name="Chaudhuri R.R."/>
            <person name="La Ragione R."/>
            <person name="Hildebrand F."/>
            <person name="Pallen M.J."/>
        </authorList>
    </citation>
    <scope>NUCLEOTIDE SEQUENCE</scope>
    <source>
        <strain evidence="1">ChiBcec21-2208</strain>
    </source>
</reference>
<protein>
    <submittedName>
        <fullName evidence="1">Uncharacterized protein</fullName>
    </submittedName>
</protein>
<sequence>MQVDLLQTIRKLMATHDLQLTLVTPPFEGLENFDYGLRNALDPVFDWQDFGRILVDSVPENTLLFTEDVFELHYALFRLPDTRDQVCDRPLDHGAAQPGADRLYGTDDGQTGFQCGTGVL</sequence>
<evidence type="ECO:0000313" key="2">
    <source>
        <dbReference type="Proteomes" id="UP000782880"/>
    </source>
</evidence>
<organism evidence="1 2">
    <name type="scientific">Subdoligranulum variabile</name>
    <dbReference type="NCBI Taxonomy" id="214851"/>
    <lineage>
        <taxon>Bacteria</taxon>
        <taxon>Bacillati</taxon>
        <taxon>Bacillota</taxon>
        <taxon>Clostridia</taxon>
        <taxon>Eubacteriales</taxon>
        <taxon>Oscillospiraceae</taxon>
        <taxon>Subdoligranulum</taxon>
    </lineage>
</organism>
<dbReference type="EMBL" id="DYVE01000083">
    <property type="protein sequence ID" value="HJG27649.1"/>
    <property type="molecule type" value="Genomic_DNA"/>
</dbReference>
<dbReference type="Proteomes" id="UP000782880">
    <property type="component" value="Unassembled WGS sequence"/>
</dbReference>